<keyword evidence="3" id="KW-1185">Reference proteome</keyword>
<protein>
    <submittedName>
        <fullName evidence="2">Uncharacterized protein</fullName>
    </submittedName>
</protein>
<evidence type="ECO:0000313" key="3">
    <source>
        <dbReference type="Proteomes" id="UP000632454"/>
    </source>
</evidence>
<organism evidence="2 3">
    <name type="scientific">Williamsia phyllosphaerae</name>
    <dbReference type="NCBI Taxonomy" id="885042"/>
    <lineage>
        <taxon>Bacteria</taxon>
        <taxon>Bacillati</taxon>
        <taxon>Actinomycetota</taxon>
        <taxon>Actinomycetes</taxon>
        <taxon>Mycobacteriales</taxon>
        <taxon>Nocardiaceae</taxon>
        <taxon>Williamsia</taxon>
    </lineage>
</organism>
<name>A0ABQ1UGL0_9NOCA</name>
<dbReference type="Proteomes" id="UP000632454">
    <property type="component" value="Unassembled WGS sequence"/>
</dbReference>
<evidence type="ECO:0000313" key="2">
    <source>
        <dbReference type="EMBL" id="GGF16951.1"/>
    </source>
</evidence>
<gene>
    <name evidence="2" type="ORF">GCM10007298_11200</name>
</gene>
<dbReference type="EMBL" id="BMCS01000001">
    <property type="protein sequence ID" value="GGF16951.1"/>
    <property type="molecule type" value="Genomic_DNA"/>
</dbReference>
<feature type="region of interest" description="Disordered" evidence="1">
    <location>
        <begin position="56"/>
        <end position="77"/>
    </location>
</feature>
<sequence length="77" mass="8379">MRAKGWQRDRLKLSQLQLVASLFKISLSCIDLGEQPVAESGLHFVEARCDRARSVPDLTPESLGSVQANPAATDGNE</sequence>
<accession>A0ABQ1UGL0</accession>
<evidence type="ECO:0000256" key="1">
    <source>
        <dbReference type="SAM" id="MobiDB-lite"/>
    </source>
</evidence>
<reference evidence="3" key="1">
    <citation type="journal article" date="2019" name="Int. J. Syst. Evol. Microbiol.">
        <title>The Global Catalogue of Microorganisms (GCM) 10K type strain sequencing project: providing services to taxonomists for standard genome sequencing and annotation.</title>
        <authorList>
            <consortium name="The Broad Institute Genomics Platform"/>
            <consortium name="The Broad Institute Genome Sequencing Center for Infectious Disease"/>
            <person name="Wu L."/>
            <person name="Ma J."/>
        </authorList>
    </citation>
    <scope>NUCLEOTIDE SEQUENCE [LARGE SCALE GENOMIC DNA]</scope>
    <source>
        <strain evidence="3">CCM 7855</strain>
    </source>
</reference>
<comment type="caution">
    <text evidence="2">The sequence shown here is derived from an EMBL/GenBank/DDBJ whole genome shotgun (WGS) entry which is preliminary data.</text>
</comment>
<proteinExistence type="predicted"/>